<feature type="signal peptide" evidence="2">
    <location>
        <begin position="1"/>
        <end position="25"/>
    </location>
</feature>
<reference evidence="4 5" key="1">
    <citation type="submission" date="2021-04" db="EMBL/GenBank/DDBJ databases">
        <title>Genome analysis of Polyangium sp.</title>
        <authorList>
            <person name="Li Y."/>
            <person name="Wang J."/>
        </authorList>
    </citation>
    <scope>NUCLEOTIDE SEQUENCE [LARGE SCALE GENOMIC DNA]</scope>
    <source>
        <strain evidence="4 5">SDU14</strain>
    </source>
</reference>
<protein>
    <recommendedName>
        <fullName evidence="3">Vitellogenin domain-containing protein</fullName>
    </recommendedName>
</protein>
<evidence type="ECO:0000259" key="3">
    <source>
        <dbReference type="SMART" id="SM00638"/>
    </source>
</evidence>
<gene>
    <name evidence="4" type="ORF">KEG57_51035</name>
</gene>
<name>A0A9X3XGA4_9BACT</name>
<keyword evidence="5" id="KW-1185">Reference proteome</keyword>
<keyword evidence="2" id="KW-0732">Signal</keyword>
<dbReference type="Gene3D" id="1.25.10.20">
    <property type="entry name" value="Vitellinogen, superhelical"/>
    <property type="match status" value="1"/>
</dbReference>
<dbReference type="Proteomes" id="UP001151081">
    <property type="component" value="Unassembled WGS sequence"/>
</dbReference>
<organism evidence="4 5">
    <name type="scientific">Polyangium jinanense</name>
    <dbReference type="NCBI Taxonomy" id="2829994"/>
    <lineage>
        <taxon>Bacteria</taxon>
        <taxon>Pseudomonadati</taxon>
        <taxon>Myxococcota</taxon>
        <taxon>Polyangia</taxon>
        <taxon>Polyangiales</taxon>
        <taxon>Polyangiaceae</taxon>
        <taxon>Polyangium</taxon>
    </lineage>
</organism>
<feature type="domain" description="Vitellogenin" evidence="3">
    <location>
        <begin position="60"/>
        <end position="573"/>
    </location>
</feature>
<proteinExistence type="predicted"/>
<dbReference type="Pfam" id="PF01347">
    <property type="entry name" value="Vitellogenin_N"/>
    <property type="match status" value="1"/>
</dbReference>
<feature type="chain" id="PRO_5040772660" description="Vitellogenin domain-containing protein" evidence="2">
    <location>
        <begin position="26"/>
        <end position="578"/>
    </location>
</feature>
<dbReference type="InterPro" id="IPR001747">
    <property type="entry name" value="Vitellogenin_N"/>
</dbReference>
<sequence length="578" mass="61238">MKRRFSPLAALPLLAAALLGGGALLQRTCAPSAVSPAAAATAADAPSEAKVAPSARAKASERRVYAVTLARHVTIGGETFVETHLEGRISFLPIPGTNLCEARLVDPLLDVSGGETPRVADLRRPILLAYDAEGRLEGVRFDTRTDEASRLLLTSLVSATQYTRGKGPTWSADEVDGSGTYRADYERKGERTIERHKRGYLRMHEGLTPLVAEGDLRILVDGKDAVESATAHEVSRTSRKTALGDVAGELRVSLRLVDRAEATRAELSAARALAGAYEEPNMVPPKRERSASRREMDERRAAGHDLDELRAAFAETDGQPRDEVGQRRATLIHTAGALFRVRPEDALEAGKRLAASGVTDAEANFLAGGLAAAGTEEAAHALADALTSPEASIEARRQSAVSLAMMPVADADTAFALSKGAASDDPALRNLSTMALGAAGRTLAASGDVGEGLDPVADLLARYASATDDAERDMLLAALGNSGDPRAFEVIRGALASPRLAPTAAYALRFIAMPAVDTLLHILATTSPNPEVRQATYRAVFFRDATVWLPWLESALAKEKDDQVLEAIRAAIAHMASP</sequence>
<feature type="region of interest" description="Disordered" evidence="1">
    <location>
        <begin position="279"/>
        <end position="301"/>
    </location>
</feature>
<evidence type="ECO:0000313" key="5">
    <source>
        <dbReference type="Proteomes" id="UP001151081"/>
    </source>
</evidence>
<evidence type="ECO:0000256" key="1">
    <source>
        <dbReference type="SAM" id="MobiDB-lite"/>
    </source>
</evidence>
<dbReference type="InterPro" id="IPR011030">
    <property type="entry name" value="Lipovitellin_superhlx_dom"/>
</dbReference>
<evidence type="ECO:0000313" key="4">
    <source>
        <dbReference type="EMBL" id="MDC3988905.1"/>
    </source>
</evidence>
<dbReference type="GO" id="GO:0005319">
    <property type="term" value="F:lipid transporter activity"/>
    <property type="evidence" value="ECO:0007669"/>
    <property type="project" value="InterPro"/>
</dbReference>
<dbReference type="AlphaFoldDB" id="A0A9X3XGA4"/>
<feature type="compositionally biased region" description="Basic and acidic residues" evidence="1">
    <location>
        <begin position="285"/>
        <end position="301"/>
    </location>
</feature>
<dbReference type="RefSeq" id="WP_272459945.1">
    <property type="nucleotide sequence ID" value="NZ_JAGTJJ010000087.1"/>
</dbReference>
<evidence type="ECO:0000256" key="2">
    <source>
        <dbReference type="SAM" id="SignalP"/>
    </source>
</evidence>
<dbReference type="SUPFAM" id="SSF48431">
    <property type="entry name" value="Lipovitellin-phosvitin complex, superhelical domain"/>
    <property type="match status" value="1"/>
</dbReference>
<comment type="caution">
    <text evidence="4">The sequence shown here is derived from an EMBL/GenBank/DDBJ whole genome shotgun (WGS) entry which is preliminary data.</text>
</comment>
<accession>A0A9X3XGA4</accession>
<dbReference type="EMBL" id="JAGTJJ010000087">
    <property type="protein sequence ID" value="MDC3988905.1"/>
    <property type="molecule type" value="Genomic_DNA"/>
</dbReference>
<dbReference type="SMART" id="SM00638">
    <property type="entry name" value="LPD_N"/>
    <property type="match status" value="1"/>
</dbReference>